<comment type="subcellular location">
    <subcellularLocation>
        <location evidence="1">Cell membrane</location>
        <topology evidence="1">Multi-pass membrane protein</topology>
    </subcellularLocation>
</comment>
<keyword evidence="3 6" id="KW-0812">Transmembrane</keyword>
<keyword evidence="5 6" id="KW-0472">Membrane</keyword>
<reference evidence="8 10" key="1">
    <citation type="submission" date="2020-12" db="EMBL/GenBank/DDBJ databases">
        <title>FDA dAtabase for Regulatory Grade micrObial Sequences (FDA-ARGOS): Supporting development and validation of Infectious Disease Dx tests.</title>
        <authorList>
            <person name="Sproer C."/>
            <person name="Gronow S."/>
            <person name="Severitt S."/>
            <person name="Schroder I."/>
            <person name="Tallon L."/>
            <person name="Sadzewicz L."/>
            <person name="Zhao X."/>
            <person name="Boylan J."/>
            <person name="Ott S."/>
            <person name="Bowen H."/>
            <person name="Vavikolanu K."/>
            <person name="Mehta A."/>
            <person name="Aluvathingal J."/>
            <person name="Nadendla S."/>
            <person name="Lowell S."/>
            <person name="Myers T."/>
            <person name="Yan Y."/>
            <person name="Sichtig H."/>
        </authorList>
    </citation>
    <scope>NUCLEOTIDE SEQUENCE [LARGE SCALE GENOMIC DNA]</scope>
    <source>
        <strain evidence="8 10">FDAARGOS_1053</strain>
        <strain evidence="9">FDAARGOS_1191</strain>
    </source>
</reference>
<evidence type="ECO:0000256" key="3">
    <source>
        <dbReference type="ARBA" id="ARBA00022692"/>
    </source>
</evidence>
<feature type="transmembrane region" description="Helical" evidence="6">
    <location>
        <begin position="362"/>
        <end position="386"/>
    </location>
</feature>
<feature type="transmembrane region" description="Helical" evidence="6">
    <location>
        <begin position="55"/>
        <end position="78"/>
    </location>
</feature>
<feature type="transmembrane region" description="Helical" evidence="6">
    <location>
        <begin position="268"/>
        <end position="286"/>
    </location>
</feature>
<keyword evidence="2" id="KW-1003">Cell membrane</keyword>
<evidence type="ECO:0000256" key="5">
    <source>
        <dbReference type="ARBA" id="ARBA00023136"/>
    </source>
</evidence>
<name>A0A7T4JVU3_9CORY</name>
<dbReference type="EMBL" id="CP066007">
    <property type="protein sequence ID" value="QQB47268.1"/>
    <property type="molecule type" value="Genomic_DNA"/>
</dbReference>
<evidence type="ECO:0000313" key="8">
    <source>
        <dbReference type="EMBL" id="QQB47268.1"/>
    </source>
</evidence>
<feature type="transmembrane region" description="Helical" evidence="6">
    <location>
        <begin position="178"/>
        <end position="197"/>
    </location>
</feature>
<evidence type="ECO:0000313" key="10">
    <source>
        <dbReference type="Proteomes" id="UP000596145"/>
    </source>
</evidence>
<feature type="transmembrane region" description="Helical" evidence="6">
    <location>
        <begin position="12"/>
        <end position="35"/>
    </location>
</feature>
<evidence type="ECO:0000256" key="1">
    <source>
        <dbReference type="ARBA" id="ARBA00004651"/>
    </source>
</evidence>
<organism evidence="8 10">
    <name type="scientific">Corynebacterium glucuronolyticum</name>
    <dbReference type="NCBI Taxonomy" id="39791"/>
    <lineage>
        <taxon>Bacteria</taxon>
        <taxon>Bacillati</taxon>
        <taxon>Actinomycetota</taxon>
        <taxon>Actinomycetes</taxon>
        <taxon>Mycobacteriales</taxon>
        <taxon>Corynebacteriaceae</taxon>
        <taxon>Corynebacterium</taxon>
    </lineage>
</organism>
<dbReference type="AlphaFoldDB" id="A0A7T4JVU3"/>
<dbReference type="Proteomes" id="UP000617681">
    <property type="component" value="Chromosome"/>
</dbReference>
<dbReference type="SUPFAM" id="SSF55729">
    <property type="entry name" value="Acyl-CoA N-acyltransferases (Nat)"/>
    <property type="match status" value="1"/>
</dbReference>
<accession>A0A7T4JVU3</accession>
<dbReference type="EMBL" id="CP069534">
    <property type="protein sequence ID" value="QRP70191.1"/>
    <property type="molecule type" value="Genomic_DNA"/>
</dbReference>
<feature type="transmembrane region" description="Helical" evidence="6">
    <location>
        <begin position="90"/>
        <end position="114"/>
    </location>
</feature>
<keyword evidence="4 6" id="KW-1133">Transmembrane helix</keyword>
<evidence type="ECO:0000256" key="4">
    <source>
        <dbReference type="ARBA" id="ARBA00022989"/>
    </source>
</evidence>
<evidence type="ECO:0000259" key="7">
    <source>
        <dbReference type="Pfam" id="PF09924"/>
    </source>
</evidence>
<dbReference type="GO" id="GO:0005886">
    <property type="term" value="C:plasma membrane"/>
    <property type="evidence" value="ECO:0007669"/>
    <property type="project" value="UniProtKB-SubCell"/>
</dbReference>
<feature type="transmembrane region" description="Helical" evidence="6">
    <location>
        <begin position="293"/>
        <end position="317"/>
    </location>
</feature>
<feature type="transmembrane region" description="Helical" evidence="6">
    <location>
        <begin position="209"/>
        <end position="229"/>
    </location>
</feature>
<feature type="transmembrane region" description="Helical" evidence="6">
    <location>
        <begin position="155"/>
        <end position="172"/>
    </location>
</feature>
<dbReference type="InterPro" id="IPR024320">
    <property type="entry name" value="LPG_synthase_C"/>
</dbReference>
<evidence type="ECO:0000256" key="2">
    <source>
        <dbReference type="ARBA" id="ARBA00022475"/>
    </source>
</evidence>
<feature type="transmembrane region" description="Helical" evidence="6">
    <location>
        <begin position="129"/>
        <end position="148"/>
    </location>
</feature>
<evidence type="ECO:0000313" key="9">
    <source>
        <dbReference type="EMBL" id="QRP70191.1"/>
    </source>
</evidence>
<evidence type="ECO:0000256" key="6">
    <source>
        <dbReference type="SAM" id="Phobius"/>
    </source>
</evidence>
<feature type="transmembrane region" description="Helical" evidence="6">
    <location>
        <begin position="406"/>
        <end position="427"/>
    </location>
</feature>
<dbReference type="Proteomes" id="UP000596145">
    <property type="component" value="Chromosome"/>
</dbReference>
<dbReference type="InterPro" id="IPR051211">
    <property type="entry name" value="PG_lysyltransferase"/>
</dbReference>
<dbReference type="InterPro" id="IPR016181">
    <property type="entry name" value="Acyl_CoA_acyltransferase"/>
</dbReference>
<dbReference type="GO" id="GO:0016755">
    <property type="term" value="F:aminoacyltransferase activity"/>
    <property type="evidence" value="ECO:0007669"/>
    <property type="project" value="TreeGrafter"/>
</dbReference>
<gene>
    <name evidence="8" type="ORF">I6I10_05030</name>
    <name evidence="9" type="ORF">I6J21_10520</name>
</gene>
<sequence>MRRVRFVVTSLAHAASGAPVTWTLVALGWILFAVCSRTDSLSSLSLGDPMNVTDILTSGLTFATLPAGIVATALALTGTTYTERKVGSSWYVAVILLIQVVGGVAGAFIAWAVVNPLTPWGMELRGQELLSPLMWIVGASAMGSARFPVLWRRRVRMLIVAPVITVVLYSGTFTQLCVAVATFVGLGLGILLWNRPLRLSRPSCSLSEARVLVALMVAGIGLGPLIAALSPYSAGLLSGLGKLADLAEAYAQCESVEGCVSEESVNNAAMAVLPAIIVVILVFGLFRGRRLAWWGTVLTFLFTLPIVVMEASFFHALPQDPAWFFSVSVTSVAVPWILGLVVLFATARLFRVKGGELLFARIVLFDAIVAGLLWFLAGGVGGWPSLPLVFLPPMLREIILGTAPSWRFVLASSVFWIIFAVGLWWVLRCPPRREGDDDRARALAFLDAGLGDHLSHMTLWPGNQFFFTDSGYVAYQVHNLVAVTVGSPVSSNPPQLADEFEDYCRSQGLKCAWYSVPTAFAETRPGARVQVAEESIIDVSDVSFRGKKFQDVRTATNRAVKEHIRSVWGRWDDFDPLTHQRIRALSEEWVSEKSLPEMGFTLGGVETLADPRVRLMVALDDAGRVHGVTSWLPAPGGWVLDLMRRDTEGFRPVVEFLIAETARRAHADGLSWISLSGAPLAHSAPGESSAVDSLLDRLGALLEPWYGFRSLAAFKRKFQPSHEKWWLCYGEVADLPAVGLAVTNCYVDVRDVARVALRRR</sequence>
<dbReference type="PANTHER" id="PTHR34697:SF2">
    <property type="entry name" value="PHOSPHATIDYLGLYCEROL LYSYLTRANSFERASE"/>
    <property type="match status" value="1"/>
</dbReference>
<protein>
    <submittedName>
        <fullName evidence="8">DUF2156 domain-containing protein</fullName>
    </submittedName>
</protein>
<feature type="transmembrane region" description="Helical" evidence="6">
    <location>
        <begin position="323"/>
        <end position="350"/>
    </location>
</feature>
<dbReference type="PANTHER" id="PTHR34697">
    <property type="entry name" value="PHOSPHATIDYLGLYCEROL LYSYLTRANSFERASE"/>
    <property type="match status" value="1"/>
</dbReference>
<dbReference type="Pfam" id="PF09924">
    <property type="entry name" value="LPG_synthase_C"/>
    <property type="match status" value="1"/>
</dbReference>
<proteinExistence type="predicted"/>
<dbReference type="GO" id="GO:0055091">
    <property type="term" value="P:phospholipid homeostasis"/>
    <property type="evidence" value="ECO:0007669"/>
    <property type="project" value="TreeGrafter"/>
</dbReference>
<feature type="domain" description="Phosphatidylglycerol lysyltransferase C-terminal" evidence="7">
    <location>
        <begin position="450"/>
        <end position="729"/>
    </location>
</feature>
<dbReference type="RefSeq" id="WP_005393775.1">
    <property type="nucleotide sequence ID" value="NZ_CP066007.1"/>
</dbReference>
<dbReference type="OrthoDB" id="594838at2"/>
<dbReference type="GeneID" id="92760905"/>